<dbReference type="OrthoDB" id="6021021at2759"/>
<evidence type="ECO:0000256" key="11">
    <source>
        <dbReference type="RuleBase" id="RU000679"/>
    </source>
</evidence>
<comment type="subcellular location">
    <subcellularLocation>
        <location evidence="1">Membrane</location>
        <topology evidence="1">Multi-pass membrane protein</topology>
    </subcellularLocation>
</comment>
<dbReference type="STRING" id="6211.A0A068YCL6"/>
<evidence type="ECO:0000256" key="12">
    <source>
        <dbReference type="SAM" id="MobiDB-lite"/>
    </source>
</evidence>
<evidence type="ECO:0000256" key="1">
    <source>
        <dbReference type="ARBA" id="ARBA00004141"/>
    </source>
</evidence>
<evidence type="ECO:0000256" key="9">
    <source>
        <dbReference type="ARBA" id="ARBA00023201"/>
    </source>
</evidence>
<evidence type="ECO:0000256" key="7">
    <source>
        <dbReference type="ARBA" id="ARBA00023065"/>
    </source>
</evidence>
<keyword evidence="9 11" id="KW-0739">Sodium transport</keyword>
<organism evidence="14 15">
    <name type="scientific">Echinococcus multilocularis</name>
    <name type="common">Fox tapeworm</name>
    <dbReference type="NCBI Taxonomy" id="6211"/>
    <lineage>
        <taxon>Eukaryota</taxon>
        <taxon>Metazoa</taxon>
        <taxon>Spiralia</taxon>
        <taxon>Lophotrochozoa</taxon>
        <taxon>Platyhelminthes</taxon>
        <taxon>Cestoda</taxon>
        <taxon>Eucestoda</taxon>
        <taxon>Cyclophyllidea</taxon>
        <taxon>Taeniidae</taxon>
        <taxon>Echinococcus</taxon>
    </lineage>
</organism>
<dbReference type="PANTHER" id="PTHR11690:SF248">
    <property type="entry name" value="PICKPOCKET 17, ISOFORM A"/>
    <property type="match status" value="1"/>
</dbReference>
<evidence type="ECO:0000256" key="2">
    <source>
        <dbReference type="ARBA" id="ARBA00022448"/>
    </source>
</evidence>
<evidence type="ECO:0000256" key="4">
    <source>
        <dbReference type="ARBA" id="ARBA00022692"/>
    </source>
</evidence>
<dbReference type="GO" id="GO:0005886">
    <property type="term" value="C:plasma membrane"/>
    <property type="evidence" value="ECO:0007669"/>
    <property type="project" value="TreeGrafter"/>
</dbReference>
<comment type="similarity">
    <text evidence="11">Belongs to the amiloride-sensitive sodium channel (TC 1.A.6) family.</text>
</comment>
<reference evidence="14" key="2">
    <citation type="submission" date="2015-11" db="EMBL/GenBank/DDBJ databases">
        <authorList>
            <person name="Zhang Y."/>
            <person name="Guo Z."/>
        </authorList>
    </citation>
    <scope>NUCLEOTIDE SEQUENCE</scope>
</reference>
<dbReference type="AlphaFoldDB" id="A0A068YCL6"/>
<keyword evidence="7 11" id="KW-0406">Ion transport</keyword>
<keyword evidence="8 13" id="KW-0472">Membrane</keyword>
<dbReference type="PRINTS" id="PR01078">
    <property type="entry name" value="AMINACHANNEL"/>
</dbReference>
<gene>
    <name evidence="14" type="ORF">EmuJ_000763100</name>
</gene>
<evidence type="ECO:0000256" key="13">
    <source>
        <dbReference type="SAM" id="Phobius"/>
    </source>
</evidence>
<name>A0A068YCL6_ECHMU</name>
<evidence type="ECO:0000256" key="10">
    <source>
        <dbReference type="ARBA" id="ARBA00023303"/>
    </source>
</evidence>
<dbReference type="Proteomes" id="UP000017246">
    <property type="component" value="Unassembled WGS sequence"/>
</dbReference>
<dbReference type="EMBL" id="LN902841">
    <property type="protein sequence ID" value="CDS40070.1"/>
    <property type="molecule type" value="Genomic_DNA"/>
</dbReference>
<keyword evidence="3 11" id="KW-0894">Sodium channel</keyword>
<feature type="transmembrane region" description="Helical" evidence="13">
    <location>
        <begin position="526"/>
        <end position="551"/>
    </location>
</feature>
<keyword evidence="6" id="KW-0915">Sodium</keyword>
<keyword evidence="4 11" id="KW-0812">Transmembrane</keyword>
<dbReference type="Pfam" id="PF00858">
    <property type="entry name" value="ASC"/>
    <property type="match status" value="1"/>
</dbReference>
<evidence type="ECO:0000256" key="6">
    <source>
        <dbReference type="ARBA" id="ARBA00023053"/>
    </source>
</evidence>
<evidence type="ECO:0000256" key="8">
    <source>
        <dbReference type="ARBA" id="ARBA00023136"/>
    </source>
</evidence>
<dbReference type="Gene3D" id="1.10.287.770">
    <property type="entry name" value="YojJ-like"/>
    <property type="match status" value="1"/>
</dbReference>
<sequence>MAGRQEKDEPLSYKQELLRFCQTTTIRGVSRIVNSRNKGIRSLWLTFVICLYIGLFTCMILLASQYFDYDVIHPPRVLRDTPSPFPSLTLCNLRPLSPPGMKRIRQLQFRDPRDFAKNLNEFAAGLYFYRNRSHDYELVSSAISMGGYLESLPKGSSYTLGHLQNETVIQCMVLYLEGSSRIIEPCEKVGRWRHFFHALYLNCHSFDIDPSISRRVLTIELFSYLNERHDEVECHDCFASEIKSQLSGAVVVVHTASTYPDVNQEGINLQPGTLTEIKIKAIENIQKEPPYGRCTRDTPTEIPGHDNMSYAYSEYGCRMYTIQAEINENCNCNAIEFPIINNSLPFCMSMVDFVKENRCVYEKMVKQAEMRNATGPSEEFLTCEAQLNMARDRILCKALVMQEFQGDVVPTCTLPCAFYSYETDRSTSTWPTKSWQLTWLSTDVGRTILEMPEMVEYRRAVELLSQHDGDTGANKQEVLRILKQNSAVERNLLAIIVVRSNFNLHKVAEKEVFSLTSFLSQTGGLLSIWIGLTMICVVEVLELIINCVFVYKAKKNSEFNQRESPMPPTAQTKRKSPRRGSDKVRNSQKEDEIDVGYVALPTSKGIDITN</sequence>
<evidence type="ECO:0000256" key="5">
    <source>
        <dbReference type="ARBA" id="ARBA00022989"/>
    </source>
</evidence>
<feature type="region of interest" description="Disordered" evidence="12">
    <location>
        <begin position="560"/>
        <end position="596"/>
    </location>
</feature>
<dbReference type="PANTHER" id="PTHR11690">
    <property type="entry name" value="AMILORIDE-SENSITIVE SODIUM CHANNEL-RELATED"/>
    <property type="match status" value="1"/>
</dbReference>
<protein>
    <submittedName>
        <fullName evidence="14">FMRFamide activated amiloride sensitive sodium</fullName>
    </submittedName>
</protein>
<accession>A0A068YCL6</accession>
<feature type="compositionally biased region" description="Basic and acidic residues" evidence="12">
    <location>
        <begin position="579"/>
        <end position="590"/>
    </location>
</feature>
<evidence type="ECO:0000256" key="3">
    <source>
        <dbReference type="ARBA" id="ARBA00022461"/>
    </source>
</evidence>
<keyword evidence="2 11" id="KW-0813">Transport</keyword>
<reference evidence="14" key="1">
    <citation type="journal article" date="2013" name="Nature">
        <title>The genomes of four tapeworm species reveal adaptations to parasitism.</title>
        <authorList>
            <person name="Tsai I.J."/>
            <person name="Zarowiecki M."/>
            <person name="Holroyd N."/>
            <person name="Garciarrubio A."/>
            <person name="Sanchez-Flores A."/>
            <person name="Brooks K.L."/>
            <person name="Tracey A."/>
            <person name="Bobes R.J."/>
            <person name="Fragoso G."/>
            <person name="Sciutto E."/>
            <person name="Aslett M."/>
            <person name="Beasley H."/>
            <person name="Bennett H.M."/>
            <person name="Cai J."/>
            <person name="Camicia F."/>
            <person name="Clark R."/>
            <person name="Cucher M."/>
            <person name="De Silva N."/>
            <person name="Day T.A."/>
            <person name="Deplazes P."/>
            <person name="Estrada K."/>
            <person name="Fernandez C."/>
            <person name="Holland P.W."/>
            <person name="Hou J."/>
            <person name="Hu S."/>
            <person name="Huckvale T."/>
            <person name="Hung S.S."/>
            <person name="Kamenetzky L."/>
            <person name="Keane J.A."/>
            <person name="Kiss F."/>
            <person name="Koziol U."/>
            <person name="Lambert O."/>
            <person name="Liu K."/>
            <person name="Luo X."/>
            <person name="Luo Y."/>
            <person name="Macchiaroli N."/>
            <person name="Nichol S."/>
            <person name="Paps J."/>
            <person name="Parkinson J."/>
            <person name="Pouchkina-Stantcheva N."/>
            <person name="Riddiford N."/>
            <person name="Rosenzvit M."/>
            <person name="Salinas G."/>
            <person name="Wasmuth J.D."/>
            <person name="Zamanian M."/>
            <person name="Zheng Y."/>
            <person name="Cai X."/>
            <person name="Soberon X."/>
            <person name="Olson P.D."/>
            <person name="Laclette J.P."/>
            <person name="Brehm K."/>
            <person name="Berriman M."/>
            <person name="Garciarrubio A."/>
            <person name="Bobes R.J."/>
            <person name="Fragoso G."/>
            <person name="Sanchez-Flores A."/>
            <person name="Estrada K."/>
            <person name="Cevallos M.A."/>
            <person name="Morett E."/>
            <person name="Gonzalez V."/>
            <person name="Portillo T."/>
            <person name="Ochoa-Leyva A."/>
            <person name="Jose M.V."/>
            <person name="Sciutto E."/>
            <person name="Landa A."/>
            <person name="Jimenez L."/>
            <person name="Valdes V."/>
            <person name="Carrero J.C."/>
            <person name="Larralde C."/>
            <person name="Morales-Montor J."/>
            <person name="Limon-Lason J."/>
            <person name="Soberon X."/>
            <person name="Laclette J.P."/>
        </authorList>
    </citation>
    <scope>NUCLEOTIDE SEQUENCE [LARGE SCALE GENOMIC DNA]</scope>
</reference>
<proteinExistence type="inferred from homology"/>
<evidence type="ECO:0000313" key="15">
    <source>
        <dbReference type="Proteomes" id="UP000017246"/>
    </source>
</evidence>
<keyword evidence="5 13" id="KW-1133">Transmembrane helix</keyword>
<dbReference type="eggNOG" id="KOG4294">
    <property type="taxonomic scope" value="Eukaryota"/>
</dbReference>
<evidence type="ECO:0000313" key="14">
    <source>
        <dbReference type="EMBL" id="CDS40070.1"/>
    </source>
</evidence>
<dbReference type="OMA" id="RMYTIQA"/>
<feature type="transmembrane region" description="Helical" evidence="13">
    <location>
        <begin position="43"/>
        <end position="67"/>
    </location>
</feature>
<keyword evidence="10 11" id="KW-0407">Ion channel</keyword>
<dbReference type="Gene3D" id="2.60.470.10">
    <property type="entry name" value="Acid-sensing ion channels like domains"/>
    <property type="match status" value="1"/>
</dbReference>
<dbReference type="InterPro" id="IPR001873">
    <property type="entry name" value="ENaC"/>
</dbReference>
<keyword evidence="15" id="KW-1185">Reference proteome</keyword>
<dbReference type="GO" id="GO:0015280">
    <property type="term" value="F:ligand-gated sodium channel activity"/>
    <property type="evidence" value="ECO:0007669"/>
    <property type="project" value="TreeGrafter"/>
</dbReference>